<dbReference type="AlphaFoldDB" id="A0A923I4E7"/>
<dbReference type="Proteomes" id="UP000612361">
    <property type="component" value="Unassembled WGS sequence"/>
</dbReference>
<organism evidence="1 2">
    <name type="scientific">Undibacterium rugosum</name>
    <dbReference type="NCBI Taxonomy" id="2762291"/>
    <lineage>
        <taxon>Bacteria</taxon>
        <taxon>Pseudomonadati</taxon>
        <taxon>Pseudomonadota</taxon>
        <taxon>Betaproteobacteria</taxon>
        <taxon>Burkholderiales</taxon>
        <taxon>Oxalobacteraceae</taxon>
        <taxon>Undibacterium</taxon>
    </lineage>
</organism>
<protein>
    <submittedName>
        <fullName evidence="1">Uncharacterized protein</fullName>
    </submittedName>
</protein>
<sequence length="127" mass="14849">MSVPLPDTMNPTRLFSLLTDPAWEHDAAVLAFSDGAYEYLLRFCEVNRNGLIERIEKAGVSFPTPILIHRISRLLLNKWDQEKDFRFLNLLYKFKKKRYLDHFPNDAASNALRVQLDQTLSRELSHD</sequence>
<keyword evidence="2" id="KW-1185">Reference proteome</keyword>
<dbReference type="EMBL" id="JACOGG010000014">
    <property type="protein sequence ID" value="MBC3936342.1"/>
    <property type="molecule type" value="Genomic_DNA"/>
</dbReference>
<evidence type="ECO:0000313" key="2">
    <source>
        <dbReference type="Proteomes" id="UP000612361"/>
    </source>
</evidence>
<dbReference type="RefSeq" id="WP_186881900.1">
    <property type="nucleotide sequence ID" value="NZ_JACOGG010000014.1"/>
</dbReference>
<evidence type="ECO:0000313" key="1">
    <source>
        <dbReference type="EMBL" id="MBC3936342.1"/>
    </source>
</evidence>
<name>A0A923I4E7_9BURK</name>
<reference evidence="1" key="1">
    <citation type="submission" date="2020-08" db="EMBL/GenBank/DDBJ databases">
        <title>Novel species isolated from subtropical streams in China.</title>
        <authorList>
            <person name="Lu H."/>
        </authorList>
    </citation>
    <scope>NUCLEOTIDE SEQUENCE</scope>
    <source>
        <strain evidence="1">CY7W</strain>
    </source>
</reference>
<comment type="caution">
    <text evidence="1">The sequence shown here is derived from an EMBL/GenBank/DDBJ whole genome shotgun (WGS) entry which is preliminary data.</text>
</comment>
<accession>A0A923I4E7</accession>
<proteinExistence type="predicted"/>
<gene>
    <name evidence="1" type="ORF">H8K47_13300</name>
</gene>